<accession>A0AA38HHI4</accession>
<name>A0AA38HHI4_9CUCU</name>
<keyword evidence="2" id="KW-1185">Reference proteome</keyword>
<sequence length="98" mass="10844">MEFTLDYTGVGDSSSNAATQYKKVDDKLLENFNPYQTILENQSDNLADDVKSQLDNSRKSGTVLGKDLIGGTSEDLLAYDGTGMIENLKPVHHQYKVK</sequence>
<protein>
    <submittedName>
        <fullName evidence="1">Uncharacterized protein</fullName>
    </submittedName>
</protein>
<proteinExistence type="predicted"/>
<organism evidence="1 2">
    <name type="scientific">Zophobas morio</name>
    <dbReference type="NCBI Taxonomy" id="2755281"/>
    <lineage>
        <taxon>Eukaryota</taxon>
        <taxon>Metazoa</taxon>
        <taxon>Ecdysozoa</taxon>
        <taxon>Arthropoda</taxon>
        <taxon>Hexapoda</taxon>
        <taxon>Insecta</taxon>
        <taxon>Pterygota</taxon>
        <taxon>Neoptera</taxon>
        <taxon>Endopterygota</taxon>
        <taxon>Coleoptera</taxon>
        <taxon>Polyphaga</taxon>
        <taxon>Cucujiformia</taxon>
        <taxon>Tenebrionidae</taxon>
        <taxon>Zophobas</taxon>
    </lineage>
</organism>
<dbReference type="AlphaFoldDB" id="A0AA38HHI4"/>
<comment type="caution">
    <text evidence="1">The sequence shown here is derived from an EMBL/GenBank/DDBJ whole genome shotgun (WGS) entry which is preliminary data.</text>
</comment>
<reference evidence="1" key="1">
    <citation type="journal article" date="2023" name="G3 (Bethesda)">
        <title>Whole genome assemblies of Zophobas morio and Tenebrio molitor.</title>
        <authorList>
            <person name="Kaur S."/>
            <person name="Stinson S.A."/>
            <person name="diCenzo G.C."/>
        </authorList>
    </citation>
    <scope>NUCLEOTIDE SEQUENCE</scope>
    <source>
        <strain evidence="1">QUZm001</strain>
    </source>
</reference>
<evidence type="ECO:0000313" key="2">
    <source>
        <dbReference type="Proteomes" id="UP001168821"/>
    </source>
</evidence>
<dbReference type="Proteomes" id="UP001168821">
    <property type="component" value="Unassembled WGS sequence"/>
</dbReference>
<dbReference type="EMBL" id="JALNTZ010002908">
    <property type="protein sequence ID" value="KAJ3616750.1"/>
    <property type="molecule type" value="Genomic_DNA"/>
</dbReference>
<evidence type="ECO:0000313" key="1">
    <source>
        <dbReference type="EMBL" id="KAJ3616750.1"/>
    </source>
</evidence>
<gene>
    <name evidence="1" type="ORF">Zmor_009041</name>
</gene>